<evidence type="ECO:0000313" key="4">
    <source>
        <dbReference type="Proteomes" id="UP001526430"/>
    </source>
</evidence>
<sequence>MSASRAALSPLRYDPAVEEIEAGERETEASLIETMRGIQETTFRDYGHALRSVHAKSHALLEGELRVLGNLPPSLAQGLFGRRATYPVILRISTNPGDILDDDVSSPRGLAVKVIGVEGERLDGSEGGATQDFVMANAPAFAAPGPRAFAGNLSLLAASTDTGQAWKKAFSAVARAAEGAVEAVGGKSVMLSMMGGHPLTHPLGETFYTQVPFRYGDYVAKFSVVPVSSELVALKNKKVDLSGRPNGLREEAIEFFRRQGGEWELRVQLRTNAETMPVEDASVTWPESESPYLPVARITVPPQPAWSEARARIVDDGLSFSPWNGIAAHRPLGAMNRARRNAYREAAQFRSARNGCPLHAPQTRLVLPDTEAQTYGTAPGREGRRPNTPDARPGAWTQPMSPTFRHALAGAAGGLAAGALVSALFLGTEAASGEPSDLVKLQRKAADRAGLDHRGKEEAPSVLEELSGHGGHLVLSAVAGAAYGATVKDEHSPLMAGLAFGLGFHALAFGVVGPALGLVPPPWRDSAGSQAKHAGLHALFGVLTGVVAQRVARRM</sequence>
<organism evidence="3 4">
    <name type="scientific">Sabulicella glaciei</name>
    <dbReference type="NCBI Taxonomy" id="2984948"/>
    <lineage>
        <taxon>Bacteria</taxon>
        <taxon>Pseudomonadati</taxon>
        <taxon>Pseudomonadota</taxon>
        <taxon>Alphaproteobacteria</taxon>
        <taxon>Acetobacterales</taxon>
        <taxon>Acetobacteraceae</taxon>
        <taxon>Sabulicella</taxon>
    </lineage>
</organism>
<gene>
    <name evidence="3" type="ORF">OF850_17585</name>
</gene>
<comment type="caution">
    <text evidence="3">The sequence shown here is derived from an EMBL/GenBank/DDBJ whole genome shotgun (WGS) entry which is preliminary data.</text>
</comment>
<dbReference type="SUPFAM" id="SSF56634">
    <property type="entry name" value="Heme-dependent catalase-like"/>
    <property type="match status" value="1"/>
</dbReference>
<evidence type="ECO:0008006" key="5">
    <source>
        <dbReference type="Google" id="ProtNLM"/>
    </source>
</evidence>
<dbReference type="InterPro" id="IPR020835">
    <property type="entry name" value="Catalase_sf"/>
</dbReference>
<keyword evidence="4" id="KW-1185">Reference proteome</keyword>
<feature type="transmembrane region" description="Helical" evidence="2">
    <location>
        <begin position="534"/>
        <end position="552"/>
    </location>
</feature>
<dbReference type="Proteomes" id="UP001526430">
    <property type="component" value="Unassembled WGS sequence"/>
</dbReference>
<dbReference type="PANTHER" id="PTHR36195">
    <property type="entry name" value="DOMAIN PROTEIN, PUTATIVE (AFU_ORTHOLOGUE AFUA_5G01990)-RELATED-RELATED"/>
    <property type="match status" value="1"/>
</dbReference>
<dbReference type="PANTHER" id="PTHR36195:SF4">
    <property type="entry name" value="DOMAIN PROTEIN, PUTATIVE (AFU_ORTHOLOGUE AFUA_5G01990)-RELATED"/>
    <property type="match status" value="1"/>
</dbReference>
<dbReference type="CDD" id="cd08152">
    <property type="entry name" value="y4iL_like"/>
    <property type="match status" value="1"/>
</dbReference>
<keyword evidence="2" id="KW-0472">Membrane</keyword>
<proteinExistence type="predicted"/>
<keyword evidence="2" id="KW-0812">Transmembrane</keyword>
<dbReference type="Gene3D" id="2.40.180.10">
    <property type="entry name" value="Catalase core domain"/>
    <property type="match status" value="1"/>
</dbReference>
<evidence type="ECO:0000313" key="3">
    <source>
        <dbReference type="EMBL" id="MCW8087443.1"/>
    </source>
</evidence>
<feature type="transmembrane region" description="Helical" evidence="2">
    <location>
        <begin position="498"/>
        <end position="519"/>
    </location>
</feature>
<reference evidence="3 4" key="1">
    <citation type="submission" date="2022-10" db="EMBL/GenBank/DDBJ databases">
        <title>Roseococcus glaciei nov., sp. nov., isolated from glacier.</title>
        <authorList>
            <person name="Liu Q."/>
            <person name="Xin Y.-H."/>
        </authorList>
    </citation>
    <scope>NUCLEOTIDE SEQUENCE [LARGE SCALE GENOMIC DNA]</scope>
    <source>
        <strain evidence="3 4">MDT2-1-1</strain>
    </source>
</reference>
<dbReference type="RefSeq" id="WP_301591646.1">
    <property type="nucleotide sequence ID" value="NZ_JAPFQI010000017.1"/>
</dbReference>
<evidence type="ECO:0000256" key="2">
    <source>
        <dbReference type="SAM" id="Phobius"/>
    </source>
</evidence>
<protein>
    <recommendedName>
        <fullName evidence="5">Catalase</fullName>
    </recommendedName>
</protein>
<name>A0ABT3NZV5_9PROT</name>
<accession>A0ABT3NZV5</accession>
<feature type="transmembrane region" description="Helical" evidence="2">
    <location>
        <begin position="407"/>
        <end position="426"/>
    </location>
</feature>
<keyword evidence="2" id="KW-1133">Transmembrane helix</keyword>
<feature type="region of interest" description="Disordered" evidence="1">
    <location>
        <begin position="374"/>
        <end position="396"/>
    </location>
</feature>
<evidence type="ECO:0000256" key="1">
    <source>
        <dbReference type="SAM" id="MobiDB-lite"/>
    </source>
</evidence>
<dbReference type="EMBL" id="JAPFQI010000017">
    <property type="protein sequence ID" value="MCW8087443.1"/>
    <property type="molecule type" value="Genomic_DNA"/>
</dbReference>